<proteinExistence type="predicted"/>
<dbReference type="Proteomes" id="UP000831692">
    <property type="component" value="Chromosome"/>
</dbReference>
<organism evidence="1 2">
    <name type="scientific">Enterococcus innesii</name>
    <dbReference type="NCBI Taxonomy" id="2839759"/>
    <lineage>
        <taxon>Bacteria</taxon>
        <taxon>Bacillati</taxon>
        <taxon>Bacillota</taxon>
        <taxon>Bacilli</taxon>
        <taxon>Lactobacillales</taxon>
        <taxon>Enterococcaceae</taxon>
        <taxon>Enterococcus</taxon>
    </lineage>
</organism>
<name>A0ABM7XR66_9ENTE</name>
<evidence type="ECO:0000313" key="2">
    <source>
        <dbReference type="Proteomes" id="UP000831692"/>
    </source>
</evidence>
<accession>A0ABM7XR66</accession>
<keyword evidence="2" id="KW-1185">Reference proteome</keyword>
<dbReference type="EMBL" id="AP025635">
    <property type="protein sequence ID" value="BDG67561.1"/>
    <property type="molecule type" value="Genomic_DNA"/>
</dbReference>
<sequence>MSLTYYMDDMEKRVTEEKDRLQQMFNTIPRDKLSMVEELITQAARLRVLLDDNWI</sequence>
<reference evidence="1 2" key="1">
    <citation type="submission" date="2022-03" db="EMBL/GenBank/DDBJ databases">
        <title>Complete genome sequence of Enterococcus innesii DB-1.</title>
        <authorList>
            <person name="Fukuda D."/>
            <person name="Nolasco-Hipolito C."/>
        </authorList>
    </citation>
    <scope>NUCLEOTIDE SEQUENCE [LARGE SCALE GENOMIC DNA]</scope>
    <source>
        <strain evidence="1 2">DB-1</strain>
    </source>
</reference>
<gene>
    <name evidence="1" type="ORF">ENLAB_11250</name>
</gene>
<evidence type="ECO:0000313" key="1">
    <source>
        <dbReference type="EMBL" id="BDG67561.1"/>
    </source>
</evidence>
<protein>
    <submittedName>
        <fullName evidence="1">Uncharacterized protein</fullName>
    </submittedName>
</protein>